<organism evidence="1 2">
    <name type="scientific">Tribonema minus</name>
    <dbReference type="NCBI Taxonomy" id="303371"/>
    <lineage>
        <taxon>Eukaryota</taxon>
        <taxon>Sar</taxon>
        <taxon>Stramenopiles</taxon>
        <taxon>Ochrophyta</taxon>
        <taxon>PX clade</taxon>
        <taxon>Xanthophyceae</taxon>
        <taxon>Tribonematales</taxon>
        <taxon>Tribonemataceae</taxon>
        <taxon>Tribonema</taxon>
    </lineage>
</organism>
<dbReference type="PANTHER" id="PTHR12498:SF0">
    <property type="entry name" value="PROTEIN N-TERMINAL ASPARAGINE AMIDOHYDROLASE"/>
    <property type="match status" value="1"/>
</dbReference>
<dbReference type="GO" id="GO:0006511">
    <property type="term" value="P:ubiquitin-dependent protein catabolic process"/>
    <property type="evidence" value="ECO:0007669"/>
    <property type="project" value="TreeGrafter"/>
</dbReference>
<protein>
    <submittedName>
        <fullName evidence="1">N-terminal asparagine amidohydrolase-domain-containing protein</fullName>
    </submittedName>
</protein>
<comment type="caution">
    <text evidence="1">The sequence shown here is derived from an EMBL/GenBank/DDBJ whole genome shotgun (WGS) entry which is preliminary data.</text>
</comment>
<dbReference type="AlphaFoldDB" id="A0A836C992"/>
<dbReference type="InterPro" id="IPR026750">
    <property type="entry name" value="NTAN1"/>
</dbReference>
<dbReference type="GO" id="GO:0005634">
    <property type="term" value="C:nucleus"/>
    <property type="evidence" value="ECO:0007669"/>
    <property type="project" value="TreeGrafter"/>
</dbReference>
<dbReference type="EMBL" id="JAFCMP010000532">
    <property type="protein sequence ID" value="KAG5176877.1"/>
    <property type="molecule type" value="Genomic_DNA"/>
</dbReference>
<evidence type="ECO:0000313" key="1">
    <source>
        <dbReference type="EMBL" id="KAG5176877.1"/>
    </source>
</evidence>
<evidence type="ECO:0000313" key="2">
    <source>
        <dbReference type="Proteomes" id="UP000664859"/>
    </source>
</evidence>
<dbReference type="PANTHER" id="PTHR12498">
    <property type="entry name" value="N-TERMINAL ASPARAGINE AMIDOHYDROLASE"/>
    <property type="match status" value="1"/>
</dbReference>
<keyword evidence="1" id="KW-0378">Hydrolase</keyword>
<reference evidence="1" key="1">
    <citation type="submission" date="2021-02" db="EMBL/GenBank/DDBJ databases">
        <title>First Annotated Genome of the Yellow-green Alga Tribonema minus.</title>
        <authorList>
            <person name="Mahan K.M."/>
        </authorList>
    </citation>
    <scope>NUCLEOTIDE SEQUENCE</scope>
    <source>
        <strain evidence="1">UTEX B ZZ1240</strain>
    </source>
</reference>
<sequence>MAAAEDCLPEVEACQVLRNKSIAFSDSPDVVLQGAEGRSTLHVIQREFAVIHSASGDATPGVPHSVGSDAATTCHIVALRHSSSGTTVLGHLDSAERSQLHVDQMLQALPSSSPSVDVYIVGGLRTGDGQGAAATQALLRSLHAHPVQMRLVLACIGALNTCWPGVAAAEPGAAPTPSAPDGRHTVIPAQIGASLPNATSAPQQHWYLQLPSLRPKKLLHSVPPLPVKCGLSVNASTGHAQPVRFDRSARGPAFVIRSARVLSSATALAELYDARIAAVRVAPFPLPMRVRDARCLLALGSARLLQVMSTSPAAEDDRFVPDMREALQAVVKWGSAWEERVFPQGQPIVVPACGSEREGDSEDKAM</sequence>
<proteinExistence type="predicted"/>
<keyword evidence="2" id="KW-1185">Reference proteome</keyword>
<dbReference type="Proteomes" id="UP000664859">
    <property type="component" value="Unassembled WGS sequence"/>
</dbReference>
<dbReference type="OrthoDB" id="539995at2759"/>
<gene>
    <name evidence="1" type="ORF">JKP88DRAFT_170883</name>
</gene>
<accession>A0A836C992</accession>
<dbReference type="GO" id="GO:0008418">
    <property type="term" value="F:protein-N-terminal asparagine amidohydrolase activity"/>
    <property type="evidence" value="ECO:0007669"/>
    <property type="project" value="InterPro"/>
</dbReference>
<name>A0A836C992_9STRA</name>
<dbReference type="Pfam" id="PF14736">
    <property type="entry name" value="N_Asn_amidohyd"/>
    <property type="match status" value="2"/>
</dbReference>